<evidence type="ECO:0000256" key="1">
    <source>
        <dbReference type="SAM" id="Phobius"/>
    </source>
</evidence>
<dbReference type="OrthoDB" id="2674954at2"/>
<dbReference type="AlphaFoldDB" id="A0A1X9T4B9"/>
<protein>
    <submittedName>
        <fullName evidence="2">Uncharacterized protein</fullName>
    </submittedName>
</protein>
<dbReference type="Proteomes" id="UP000078148">
    <property type="component" value="Plasmid unnamed1"/>
</dbReference>
<keyword evidence="1" id="KW-1133">Transmembrane helix</keyword>
<reference evidence="2 3" key="1">
    <citation type="journal article" date="2016" name="Int. J. Syst. Evol. Microbiol.">
        <title>Paenibacillus damxungensis sp. nov., isolated from raw yak (Bos grunniens) milk.</title>
        <authorList>
            <person name="Wu Z."/>
            <person name="Gao C."/>
            <person name="Han J."/>
            <person name="Liu Z."/>
        </authorList>
    </citation>
    <scope>NUCLEOTIDE SEQUENCE [LARGE SCALE GENOMIC DNA]</scope>
    <source>
        <strain evidence="2 3">BD3526</strain>
        <plasmid evidence="2 3">unnamed1</plasmid>
    </source>
</reference>
<accession>A0A1X9T4B9</accession>
<keyword evidence="3" id="KW-1185">Reference proteome</keyword>
<keyword evidence="1" id="KW-0812">Transmembrane</keyword>
<dbReference type="KEGG" id="pbv:AR543_p0108"/>
<dbReference type="RefSeq" id="WP_087071418.1">
    <property type="nucleotide sequence ID" value="NZ_CP021170.1"/>
</dbReference>
<evidence type="ECO:0000313" key="3">
    <source>
        <dbReference type="Proteomes" id="UP000078148"/>
    </source>
</evidence>
<name>A0A1X9T4B9_9BACL</name>
<keyword evidence="1" id="KW-0472">Membrane</keyword>
<geneLocation type="plasmid" evidence="2 3">
    <name>unnamed1</name>
</geneLocation>
<proteinExistence type="predicted"/>
<organism evidence="2 3">
    <name type="scientific">Paenibacillus bovis</name>
    <dbReference type="NCBI Taxonomy" id="1616788"/>
    <lineage>
        <taxon>Bacteria</taxon>
        <taxon>Bacillati</taxon>
        <taxon>Bacillota</taxon>
        <taxon>Bacilli</taxon>
        <taxon>Bacillales</taxon>
        <taxon>Paenibacillaceae</taxon>
        <taxon>Paenibacillus</taxon>
    </lineage>
</organism>
<keyword evidence="2" id="KW-0614">Plasmid</keyword>
<feature type="transmembrane region" description="Helical" evidence="1">
    <location>
        <begin position="62"/>
        <end position="83"/>
    </location>
</feature>
<gene>
    <name evidence="2" type="ORF">AR543_p0108</name>
</gene>
<sequence>MTAAEVNAKYQQIFEGLSPQFEYHYSFPSLLLVSIFVLMLLFMASSEKILQGKIDFSLEKLVIVLGTFVTGSAIISVLVSALLSMSTYNNAKETAAAAVENQIEQWKMKTAEPYLASLPAEKHTLVYLKMAPEVQTETTGSFISGTGDIKSHSELLTPMVMSYEKDGKLITRTEKFPSQMDLSTDGSPVVEYVTLREPLGVVDPDQREKKLCSGEILCLIPDKQAEYMPGDYNHTIHLPKNYRFTEIK</sequence>
<dbReference type="EMBL" id="CP021170">
    <property type="protein sequence ID" value="ARR10716.1"/>
    <property type="molecule type" value="Genomic_DNA"/>
</dbReference>
<feature type="transmembrane region" description="Helical" evidence="1">
    <location>
        <begin position="23"/>
        <end position="42"/>
    </location>
</feature>
<evidence type="ECO:0000313" key="2">
    <source>
        <dbReference type="EMBL" id="ARR10716.1"/>
    </source>
</evidence>